<dbReference type="AlphaFoldDB" id="A0A556TNF9"/>
<name>A0A556TNF9_BAGYA</name>
<evidence type="ECO:0000313" key="1">
    <source>
        <dbReference type="EMBL" id="TSK28053.1"/>
    </source>
</evidence>
<reference evidence="1 2" key="1">
    <citation type="journal article" date="2019" name="Genome Biol. Evol.">
        <title>Whole-Genome Sequencing of the Giant Devil Catfish, Bagarius yarrelli.</title>
        <authorList>
            <person name="Jiang W."/>
            <person name="Lv Y."/>
            <person name="Cheng L."/>
            <person name="Yang K."/>
            <person name="Chao B."/>
            <person name="Wang X."/>
            <person name="Li Y."/>
            <person name="Pan X."/>
            <person name="You X."/>
            <person name="Zhang Y."/>
            <person name="Yang J."/>
            <person name="Li J."/>
            <person name="Zhang X."/>
            <person name="Liu S."/>
            <person name="Sun C."/>
            <person name="Yang J."/>
            <person name="Shi Q."/>
        </authorList>
    </citation>
    <scope>NUCLEOTIDE SEQUENCE [LARGE SCALE GENOMIC DNA]</scope>
    <source>
        <strain evidence="1">JWS20170419001</strain>
        <tissue evidence="1">Muscle</tissue>
    </source>
</reference>
<gene>
    <name evidence="1" type="ORF">Baya_2240</name>
</gene>
<dbReference type="Proteomes" id="UP000319801">
    <property type="component" value="Unassembled WGS sequence"/>
</dbReference>
<accession>A0A556TNF9</accession>
<dbReference type="EMBL" id="VCAZ01000008">
    <property type="protein sequence ID" value="TSK28053.1"/>
    <property type="molecule type" value="Genomic_DNA"/>
</dbReference>
<sequence length="203" mass="23134">MFFQEQTFKTNDFQLEDAKGQRGEFLEHKMNAFGDAQEALADKVERLIKLRAPATFTVPRKGHVFQTACQKTRNKQMAPQPIMNTPCRSQWMTEYKENFGFLQTVHSPPASKKGMPPLPINLLDHPEARFADKYRRTQYQTAYGCKAIAVQTACSKQATFLRTAYQVKAHDSASAPGVSARKLGFNWFSSQYHTLQHKRDGAQ</sequence>
<protein>
    <submittedName>
        <fullName evidence="1">Uncharacterized protein</fullName>
    </submittedName>
</protein>
<comment type="caution">
    <text evidence="1">The sequence shown here is derived from an EMBL/GenBank/DDBJ whole genome shotgun (WGS) entry which is preliminary data.</text>
</comment>
<proteinExistence type="predicted"/>
<organism evidence="1 2">
    <name type="scientific">Bagarius yarrelli</name>
    <name type="common">Goonch</name>
    <name type="synonym">Bagrus yarrelli</name>
    <dbReference type="NCBI Taxonomy" id="175774"/>
    <lineage>
        <taxon>Eukaryota</taxon>
        <taxon>Metazoa</taxon>
        <taxon>Chordata</taxon>
        <taxon>Craniata</taxon>
        <taxon>Vertebrata</taxon>
        <taxon>Euteleostomi</taxon>
        <taxon>Actinopterygii</taxon>
        <taxon>Neopterygii</taxon>
        <taxon>Teleostei</taxon>
        <taxon>Ostariophysi</taxon>
        <taxon>Siluriformes</taxon>
        <taxon>Sisoridae</taxon>
        <taxon>Sisorinae</taxon>
        <taxon>Bagarius</taxon>
    </lineage>
</organism>
<keyword evidence="2" id="KW-1185">Reference proteome</keyword>
<dbReference type="OrthoDB" id="8980908at2759"/>
<evidence type="ECO:0000313" key="2">
    <source>
        <dbReference type="Proteomes" id="UP000319801"/>
    </source>
</evidence>